<reference evidence="1 2" key="1">
    <citation type="submission" date="2013-07" db="EMBL/GenBank/DDBJ databases">
        <authorList>
            <person name="Stoco P.H."/>
            <person name="Wagner G."/>
            <person name="Gerber A."/>
            <person name="Zaha A."/>
            <person name="Thompson C."/>
            <person name="Bartholomeu D.C."/>
            <person name="Luckemeyer D.D."/>
            <person name="Bahia D."/>
            <person name="Loreto E."/>
            <person name="Prestes E.B."/>
            <person name="Lima F.M."/>
            <person name="Rodrigues-Luiz G."/>
            <person name="Vallejo G.A."/>
            <person name="Filho J.F."/>
            <person name="Monteiro K.M."/>
            <person name="Tyler K.M."/>
            <person name="de Almeida L.G."/>
            <person name="Ortiz M.F."/>
            <person name="Siervo M.A."/>
            <person name="de Moraes M.H."/>
            <person name="Cunha O.L."/>
            <person name="Mendonca-Neto R."/>
            <person name="Silva R."/>
            <person name="Teixeira S.M."/>
            <person name="Murta S.M."/>
            <person name="Sincero T.C."/>
            <person name="Mendes T.A."/>
            <person name="Urmenyi T.P."/>
            <person name="Silva V.G."/>
            <person name="da Rocha W.D."/>
            <person name="Andersson B."/>
            <person name="Romanha A.J."/>
            <person name="Steindel M."/>
            <person name="de Vasconcelos A.T."/>
            <person name="Grisard E.C."/>
        </authorList>
    </citation>
    <scope>NUCLEOTIDE SEQUENCE [LARGE SCALE GENOMIC DNA]</scope>
    <source>
        <strain evidence="1 2">SC58</strain>
    </source>
</reference>
<dbReference type="Proteomes" id="UP000031737">
    <property type="component" value="Unassembled WGS sequence"/>
</dbReference>
<protein>
    <submittedName>
        <fullName evidence="1">Uncharacterized protein</fullName>
    </submittedName>
</protein>
<name>A0A061J2H3_TRYRA</name>
<evidence type="ECO:0000313" key="2">
    <source>
        <dbReference type="Proteomes" id="UP000031737"/>
    </source>
</evidence>
<proteinExistence type="predicted"/>
<dbReference type="VEuPathDB" id="TriTrypDB:TRSC58_03952"/>
<keyword evidence="2" id="KW-1185">Reference proteome</keyword>
<organism evidence="1 2">
    <name type="scientific">Trypanosoma rangeli SC58</name>
    <dbReference type="NCBI Taxonomy" id="429131"/>
    <lineage>
        <taxon>Eukaryota</taxon>
        <taxon>Discoba</taxon>
        <taxon>Euglenozoa</taxon>
        <taxon>Kinetoplastea</taxon>
        <taxon>Metakinetoplastina</taxon>
        <taxon>Trypanosomatida</taxon>
        <taxon>Trypanosomatidae</taxon>
        <taxon>Trypanosoma</taxon>
        <taxon>Herpetosoma</taxon>
    </lineage>
</organism>
<sequence length="234" mass="26585">MMYQPILREELDAYLPNFDPVRDPQVGEWVLVSPHRRAALVNPLVQLAAQRRLQPIYPFLVGNAPGDALSSASVLAAAEPTSCSHVDPHHIFPTLDEVCRKYRRRRIQTGKVVTNKRDETNNKDDCDEEEDETTLYLNPRALLLTPCAPAVFGGSDFIEGLDKTTGRVVFLNWKTGEMRTDSLALQPRSTPEWAEEVVEKAMAEWEDWQRREKNALQSREIGCEAPPFQKARTE</sequence>
<accession>A0A061J2H3</accession>
<comment type="caution">
    <text evidence="1">The sequence shown here is derived from an EMBL/GenBank/DDBJ whole genome shotgun (WGS) entry which is preliminary data.</text>
</comment>
<dbReference type="EMBL" id="AUPL01003952">
    <property type="protein sequence ID" value="ESL08346.1"/>
    <property type="molecule type" value="Genomic_DNA"/>
</dbReference>
<dbReference type="AlphaFoldDB" id="A0A061J2H3"/>
<gene>
    <name evidence="1" type="ORF">TRSC58_03952</name>
</gene>
<dbReference type="OrthoDB" id="243618at2759"/>
<evidence type="ECO:0000313" key="1">
    <source>
        <dbReference type="EMBL" id="ESL08346.1"/>
    </source>
</evidence>